<reference evidence="1 2" key="1">
    <citation type="journal article" date="2018" name="Genome Biol. Evol.">
        <title>Multiple Roots of Fruiting Body Formation in Amoebozoa.</title>
        <authorList>
            <person name="Hillmann F."/>
            <person name="Forbes G."/>
            <person name="Novohradska S."/>
            <person name="Ferling I."/>
            <person name="Riege K."/>
            <person name="Groth M."/>
            <person name="Westermann M."/>
            <person name="Marz M."/>
            <person name="Spaller T."/>
            <person name="Winckler T."/>
            <person name="Schaap P."/>
            <person name="Glockner G."/>
        </authorList>
    </citation>
    <scope>NUCLEOTIDE SEQUENCE [LARGE SCALE GENOMIC DNA]</scope>
    <source>
        <strain evidence="1 2">Jena</strain>
    </source>
</reference>
<dbReference type="AlphaFoldDB" id="A0A2P6N0W8"/>
<dbReference type="Proteomes" id="UP000241769">
    <property type="component" value="Unassembled WGS sequence"/>
</dbReference>
<accession>A0A2P6N0W8</accession>
<evidence type="ECO:0000313" key="2">
    <source>
        <dbReference type="Proteomes" id="UP000241769"/>
    </source>
</evidence>
<dbReference type="InParanoid" id="A0A2P6N0W8"/>
<keyword evidence="2" id="KW-1185">Reference proteome</keyword>
<gene>
    <name evidence="1" type="ORF">PROFUN_00452</name>
</gene>
<dbReference type="STRING" id="1890364.A0A2P6N0W8"/>
<dbReference type="EMBL" id="MDYQ01000257">
    <property type="protein sequence ID" value="PRP77591.1"/>
    <property type="molecule type" value="Genomic_DNA"/>
</dbReference>
<name>A0A2P6N0W8_9EUKA</name>
<sequence length="416" mass="48571">MSDLHTRNNRRLPEEFLKADKQYYHIAGRAGCSQFAHAVRACEVLSKSLPSFHFQSYAVHPTEWAEFVEKKNQEYNYVHDREKSPLIWTYTGEYIYDTPSFLSRCRRLYNYIDDQSYASVSSIAAEDLEQCLTQHREIAESTKQREEKEKRNIDSLKSKKLFLLSLILDWQREIVYKPLLSAVRLIKPRLSIPAWKEHLAEFQTYEPLPKKRKAKMKRMWMKKLEDLHDILKGNSEENPVDSTARMKDATKQLVAMDTSMSQSGSIVLELLADQSAQDESDSLIVNKATEICEIMQLLDNTFSEEDPDTYDLEPEAAHHSIERLITLVTDLHSSLSLIMSNLKTTSQDLTSQLLSLQVQDQTHYDEIREQLNNIPLLQKREAYSDHTERESYHQQLKHKVTDLIDRLNIEHKSHQV</sequence>
<protein>
    <submittedName>
        <fullName evidence="1">Uncharacterized protein</fullName>
    </submittedName>
</protein>
<evidence type="ECO:0000313" key="1">
    <source>
        <dbReference type="EMBL" id="PRP77591.1"/>
    </source>
</evidence>
<proteinExistence type="predicted"/>
<comment type="caution">
    <text evidence="1">The sequence shown here is derived from an EMBL/GenBank/DDBJ whole genome shotgun (WGS) entry which is preliminary data.</text>
</comment>
<organism evidence="1 2">
    <name type="scientific">Planoprotostelium fungivorum</name>
    <dbReference type="NCBI Taxonomy" id="1890364"/>
    <lineage>
        <taxon>Eukaryota</taxon>
        <taxon>Amoebozoa</taxon>
        <taxon>Evosea</taxon>
        <taxon>Variosea</taxon>
        <taxon>Cavosteliida</taxon>
        <taxon>Cavosteliaceae</taxon>
        <taxon>Planoprotostelium</taxon>
    </lineage>
</organism>